<keyword evidence="1" id="KW-0472">Membrane</keyword>
<dbReference type="EMBL" id="DXEI01000094">
    <property type="protein sequence ID" value="HIX95077.1"/>
    <property type="molecule type" value="Genomic_DNA"/>
</dbReference>
<evidence type="ECO:0000256" key="1">
    <source>
        <dbReference type="SAM" id="Phobius"/>
    </source>
</evidence>
<keyword evidence="1" id="KW-0812">Transmembrane</keyword>
<evidence type="ECO:0000313" key="2">
    <source>
        <dbReference type="EMBL" id="HIX95077.1"/>
    </source>
</evidence>
<proteinExistence type="predicted"/>
<gene>
    <name evidence="2" type="ORF">H9846_06435</name>
</gene>
<feature type="transmembrane region" description="Helical" evidence="1">
    <location>
        <begin position="48"/>
        <end position="77"/>
    </location>
</feature>
<keyword evidence="1" id="KW-1133">Transmembrane helix</keyword>
<sequence>MAAALLAGYLPGLWAGRSGQTGLGQQLAAYYGRAEQFSAWGPLCLDQLAAAFLQLFFVLLCGFFAAGPVLLGLFFAAKGLFWGFCAANILQQNGAAGLLLYWVWAYLPALCLFFLCLWLAGYAAQLSGGLFQSVFGGGAPRGQLHAAARRLGVRFGVALLCAGLLSVVLSALGAFAARWVG</sequence>
<reference evidence="2" key="2">
    <citation type="submission" date="2021-04" db="EMBL/GenBank/DDBJ databases">
        <authorList>
            <person name="Gilroy R."/>
        </authorList>
    </citation>
    <scope>NUCLEOTIDE SEQUENCE</scope>
    <source>
        <strain evidence="2">ChiHecec2B26-7398</strain>
    </source>
</reference>
<dbReference type="AlphaFoldDB" id="A0A9D2BVH8"/>
<evidence type="ECO:0000313" key="3">
    <source>
        <dbReference type="Proteomes" id="UP000886751"/>
    </source>
</evidence>
<organism evidence="2 3">
    <name type="scientific">Candidatus Gemmiger excrementipullorum</name>
    <dbReference type="NCBI Taxonomy" id="2838610"/>
    <lineage>
        <taxon>Bacteria</taxon>
        <taxon>Bacillati</taxon>
        <taxon>Bacillota</taxon>
        <taxon>Clostridia</taxon>
        <taxon>Eubacteriales</taxon>
        <taxon>Gemmiger</taxon>
    </lineage>
</organism>
<reference evidence="2" key="1">
    <citation type="journal article" date="2021" name="PeerJ">
        <title>Extensive microbial diversity within the chicken gut microbiome revealed by metagenomics and culture.</title>
        <authorList>
            <person name="Gilroy R."/>
            <person name="Ravi A."/>
            <person name="Getino M."/>
            <person name="Pursley I."/>
            <person name="Horton D.L."/>
            <person name="Alikhan N.F."/>
            <person name="Baker D."/>
            <person name="Gharbi K."/>
            <person name="Hall N."/>
            <person name="Watson M."/>
            <person name="Adriaenssens E.M."/>
            <person name="Foster-Nyarko E."/>
            <person name="Jarju S."/>
            <person name="Secka A."/>
            <person name="Antonio M."/>
            <person name="Oren A."/>
            <person name="Chaudhuri R.R."/>
            <person name="La Ragione R."/>
            <person name="Hildebrand F."/>
            <person name="Pallen M.J."/>
        </authorList>
    </citation>
    <scope>NUCLEOTIDE SEQUENCE</scope>
    <source>
        <strain evidence="2">ChiHecec2B26-7398</strain>
    </source>
</reference>
<evidence type="ECO:0008006" key="4">
    <source>
        <dbReference type="Google" id="ProtNLM"/>
    </source>
</evidence>
<accession>A0A9D2BVH8</accession>
<feature type="transmembrane region" description="Helical" evidence="1">
    <location>
        <begin position="98"/>
        <end position="120"/>
    </location>
</feature>
<protein>
    <recommendedName>
        <fullName evidence="4">Stage II sporulation protein M</fullName>
    </recommendedName>
</protein>
<dbReference type="Proteomes" id="UP000886751">
    <property type="component" value="Unassembled WGS sequence"/>
</dbReference>
<feature type="transmembrane region" description="Helical" evidence="1">
    <location>
        <begin position="155"/>
        <end position="177"/>
    </location>
</feature>
<comment type="caution">
    <text evidence="2">The sequence shown here is derived from an EMBL/GenBank/DDBJ whole genome shotgun (WGS) entry which is preliminary data.</text>
</comment>
<name>A0A9D2BVH8_9FIRM</name>